<feature type="transmembrane region" description="Helical" evidence="1">
    <location>
        <begin position="20"/>
        <end position="43"/>
    </location>
</feature>
<protein>
    <recommendedName>
        <fullName evidence="3">Transmembrane protein</fullName>
    </recommendedName>
</protein>
<keyword evidence="1" id="KW-0472">Membrane</keyword>
<dbReference type="AlphaFoldDB" id="A0A396HJE8"/>
<keyword evidence="1" id="KW-1133">Transmembrane helix</keyword>
<sequence length="54" mass="6388">MEEELNCISFPLCSLDFCHHLIFLTFLLTPINDHIFISAIFFLDKPRMEFVIIV</sequence>
<dbReference type="Gramene" id="rna37412">
    <property type="protein sequence ID" value="RHN52713.1"/>
    <property type="gene ID" value="gene37412"/>
</dbReference>
<evidence type="ECO:0008006" key="3">
    <source>
        <dbReference type="Google" id="ProtNLM"/>
    </source>
</evidence>
<reference evidence="2" key="1">
    <citation type="journal article" date="2018" name="Nat. Plants">
        <title>Whole-genome landscape of Medicago truncatula symbiotic genes.</title>
        <authorList>
            <person name="Pecrix Y."/>
            <person name="Gamas P."/>
            <person name="Carrere S."/>
        </authorList>
    </citation>
    <scope>NUCLEOTIDE SEQUENCE</scope>
    <source>
        <tissue evidence="2">Leaves</tissue>
    </source>
</reference>
<evidence type="ECO:0000256" key="1">
    <source>
        <dbReference type="SAM" id="Phobius"/>
    </source>
</evidence>
<gene>
    <name evidence="2" type="ORF">MtrunA17_Chr6g0483471</name>
</gene>
<dbReference type="Proteomes" id="UP000265566">
    <property type="component" value="Chromosome 6"/>
</dbReference>
<keyword evidence="1" id="KW-0812">Transmembrane</keyword>
<accession>A0A396HJE8</accession>
<comment type="caution">
    <text evidence="2">The sequence shown here is derived from an EMBL/GenBank/DDBJ whole genome shotgun (WGS) entry which is preliminary data.</text>
</comment>
<organism evidence="2">
    <name type="scientific">Medicago truncatula</name>
    <name type="common">Barrel medic</name>
    <name type="synonym">Medicago tribuloides</name>
    <dbReference type="NCBI Taxonomy" id="3880"/>
    <lineage>
        <taxon>Eukaryota</taxon>
        <taxon>Viridiplantae</taxon>
        <taxon>Streptophyta</taxon>
        <taxon>Embryophyta</taxon>
        <taxon>Tracheophyta</taxon>
        <taxon>Spermatophyta</taxon>
        <taxon>Magnoliopsida</taxon>
        <taxon>eudicotyledons</taxon>
        <taxon>Gunneridae</taxon>
        <taxon>Pentapetalae</taxon>
        <taxon>rosids</taxon>
        <taxon>fabids</taxon>
        <taxon>Fabales</taxon>
        <taxon>Fabaceae</taxon>
        <taxon>Papilionoideae</taxon>
        <taxon>50 kb inversion clade</taxon>
        <taxon>NPAAA clade</taxon>
        <taxon>Hologalegina</taxon>
        <taxon>IRL clade</taxon>
        <taxon>Trifolieae</taxon>
        <taxon>Medicago</taxon>
    </lineage>
</organism>
<proteinExistence type="predicted"/>
<dbReference type="EMBL" id="PSQE01000006">
    <property type="protein sequence ID" value="RHN52713.1"/>
    <property type="molecule type" value="Genomic_DNA"/>
</dbReference>
<evidence type="ECO:0000313" key="2">
    <source>
        <dbReference type="EMBL" id="RHN52713.1"/>
    </source>
</evidence>
<name>A0A396HJE8_MEDTR</name>